<evidence type="ECO:0000313" key="1">
    <source>
        <dbReference type="EMBL" id="HIQ30491.1"/>
    </source>
</evidence>
<evidence type="ECO:0000313" key="2">
    <source>
        <dbReference type="Proteomes" id="UP000608579"/>
    </source>
</evidence>
<organism evidence="1 2">
    <name type="scientific">Caldiarchaeum subterraneum</name>
    <dbReference type="NCBI Taxonomy" id="311458"/>
    <lineage>
        <taxon>Archaea</taxon>
        <taxon>Nitrososphaerota</taxon>
        <taxon>Candidatus Caldarchaeales</taxon>
        <taxon>Candidatus Caldarchaeaceae</taxon>
        <taxon>Candidatus Caldarchaeum</taxon>
    </lineage>
</organism>
<comment type="caution">
    <text evidence="1">The sequence shown here is derived from an EMBL/GenBank/DDBJ whole genome shotgun (WGS) entry which is preliminary data.</text>
</comment>
<dbReference type="AlphaFoldDB" id="A0A832ZX82"/>
<dbReference type="EMBL" id="DQVM01000162">
    <property type="protein sequence ID" value="HIQ30491.1"/>
    <property type="molecule type" value="Genomic_DNA"/>
</dbReference>
<feature type="non-terminal residue" evidence="1">
    <location>
        <position position="106"/>
    </location>
</feature>
<dbReference type="Proteomes" id="UP000608579">
    <property type="component" value="Unassembled WGS sequence"/>
</dbReference>
<sequence length="106" mass="12074">MAWGAEDTAVSKLPPKLQYAFTLMVDEAAEALTRRLHEEEKKVENLRGVIKFRNVEKEAENYRGLRVGVVDGSVSPELNERTGRRLGVYTVSYMVFEDMHVISDND</sequence>
<reference evidence="1" key="1">
    <citation type="journal article" date="2020" name="ISME J.">
        <title>Gammaproteobacteria mediating utilization of methyl-, sulfur- and petroleum organic compounds in deep ocean hydrothermal plumes.</title>
        <authorList>
            <person name="Zhou Z."/>
            <person name="Liu Y."/>
            <person name="Pan J."/>
            <person name="Cron B.R."/>
            <person name="Toner B.M."/>
            <person name="Anantharaman K."/>
            <person name="Breier J.A."/>
            <person name="Dick G.J."/>
            <person name="Li M."/>
        </authorList>
    </citation>
    <scope>NUCLEOTIDE SEQUENCE</scope>
    <source>
        <strain evidence="1">SZUA-1515</strain>
    </source>
</reference>
<gene>
    <name evidence="1" type="ORF">EYH45_08035</name>
</gene>
<name>A0A832ZX82_CALS0</name>
<protein>
    <submittedName>
        <fullName evidence="1">Uncharacterized protein</fullName>
    </submittedName>
</protein>
<proteinExistence type="predicted"/>
<accession>A0A832ZX82</accession>